<dbReference type="Proteomes" id="UP001525021">
    <property type="component" value="Unassembled WGS sequence"/>
</dbReference>
<accession>A0ABT2DIJ8</accession>
<name>A0ABT2DIJ8_9BACI</name>
<evidence type="ECO:0000313" key="2">
    <source>
        <dbReference type="Proteomes" id="UP001525021"/>
    </source>
</evidence>
<protein>
    <submittedName>
        <fullName evidence="1">YuzF family protein</fullName>
    </submittedName>
</protein>
<gene>
    <name evidence="1" type="ORF">NXZ79_01380</name>
</gene>
<proteinExistence type="predicted"/>
<dbReference type="InterPro" id="IPR020139">
    <property type="entry name" value="DUF2642"/>
</dbReference>
<dbReference type="Pfam" id="PF10842">
    <property type="entry name" value="DUF2642"/>
    <property type="match status" value="1"/>
</dbReference>
<evidence type="ECO:0000313" key="1">
    <source>
        <dbReference type="EMBL" id="MCS1394723.1"/>
    </source>
</evidence>
<dbReference type="RefSeq" id="WP_036162229.1">
    <property type="nucleotide sequence ID" value="NZ_JANTOO010000002.1"/>
</dbReference>
<organism evidence="1 2">
    <name type="scientific">Lysinibacillus pinottii</name>
    <dbReference type="NCBI Taxonomy" id="2973932"/>
    <lineage>
        <taxon>Bacteria</taxon>
        <taxon>Bacillati</taxon>
        <taxon>Bacillota</taxon>
        <taxon>Bacilli</taxon>
        <taxon>Bacillales</taxon>
        <taxon>Bacillaceae</taxon>
        <taxon>Lysinibacillus</taxon>
    </lineage>
</organism>
<sequence length="71" mass="8064">MAQTGSISNPYLYETLKMMIGQAIVVQTEKNIQTGILLSILPDHIILEISRTPFFIQLEEIVWVTLETTTK</sequence>
<dbReference type="EMBL" id="JANTOO010000002">
    <property type="protein sequence ID" value="MCS1394723.1"/>
    <property type="molecule type" value="Genomic_DNA"/>
</dbReference>
<reference evidence="1 2" key="1">
    <citation type="submission" date="2022-08" db="EMBL/GenBank/DDBJ databases">
        <title>Lysinibacillus sequencing.</title>
        <authorList>
            <person name="Dunlap C."/>
        </authorList>
    </citation>
    <scope>NUCLEOTIDE SEQUENCE [LARGE SCALE GENOMIC DNA]</scope>
    <source>
        <strain evidence="1 2">PB211</strain>
    </source>
</reference>
<comment type="caution">
    <text evidence="1">The sequence shown here is derived from an EMBL/GenBank/DDBJ whole genome shotgun (WGS) entry which is preliminary data.</text>
</comment>
<keyword evidence="2" id="KW-1185">Reference proteome</keyword>